<proteinExistence type="predicted"/>
<name>A0A8D8AQ03_CULPI</name>
<reference evidence="2" key="1">
    <citation type="submission" date="2021-05" db="EMBL/GenBank/DDBJ databases">
        <authorList>
            <person name="Alioto T."/>
            <person name="Alioto T."/>
            <person name="Gomez Garrido J."/>
        </authorList>
    </citation>
    <scope>NUCLEOTIDE SEQUENCE</scope>
</reference>
<feature type="region of interest" description="Disordered" evidence="1">
    <location>
        <begin position="1"/>
        <end position="31"/>
    </location>
</feature>
<dbReference type="EMBL" id="HBUE01038017">
    <property type="protein sequence ID" value="CAG6459595.1"/>
    <property type="molecule type" value="Transcribed_RNA"/>
</dbReference>
<organism evidence="2">
    <name type="scientific">Culex pipiens</name>
    <name type="common">House mosquito</name>
    <dbReference type="NCBI Taxonomy" id="7175"/>
    <lineage>
        <taxon>Eukaryota</taxon>
        <taxon>Metazoa</taxon>
        <taxon>Ecdysozoa</taxon>
        <taxon>Arthropoda</taxon>
        <taxon>Hexapoda</taxon>
        <taxon>Insecta</taxon>
        <taxon>Pterygota</taxon>
        <taxon>Neoptera</taxon>
        <taxon>Endopterygota</taxon>
        <taxon>Diptera</taxon>
        <taxon>Nematocera</taxon>
        <taxon>Culicoidea</taxon>
        <taxon>Culicidae</taxon>
        <taxon>Culicinae</taxon>
        <taxon>Culicini</taxon>
        <taxon>Culex</taxon>
        <taxon>Culex</taxon>
    </lineage>
</organism>
<protein>
    <submittedName>
        <fullName evidence="2">(northern house mosquito) hypothetical protein</fullName>
    </submittedName>
</protein>
<evidence type="ECO:0000256" key="1">
    <source>
        <dbReference type="SAM" id="MobiDB-lite"/>
    </source>
</evidence>
<evidence type="ECO:0000313" key="2">
    <source>
        <dbReference type="EMBL" id="CAG6459595.1"/>
    </source>
</evidence>
<accession>A0A8D8AQ03</accession>
<sequence length="126" mass="14271">MDVGRVPPAVDDQDHHQVRANHQKGQEHDEQGLQHIKRVQLAEEADFGETVLRATDIVYRWCHEMFASLQIHYNNNIIFSFGPLLGISSQQLTTRFTISSLTPSAELSTHKLGEVIAICRRSRPAL</sequence>
<dbReference type="AlphaFoldDB" id="A0A8D8AQ03"/>